<reference key="3">
    <citation type="journal article" date="2010" name="PLoS Genet.">
        <title>Structure, function, and evolution of the Thiomonas spp. genome.</title>
        <authorList>
            <person name="Arsene-Ploetze F."/>
            <person name="Koechler S."/>
            <person name="Marchal M."/>
            <person name="Coppee J.-.Y."/>
            <person name="Chandler M."/>
            <person name="Bonnefoy V."/>
            <person name="Brochier-Armanet C."/>
            <person name="Barakat M."/>
            <person name="Barbe V."/>
            <person name="Battaglia-Brunet F."/>
            <person name="Bruneel O."/>
            <person name="Bryan C.G."/>
            <person name="Cleiss-Arnold J."/>
            <person name="Cruveiller S."/>
            <person name="Erhardt M."/>
            <person name="Heinrich-Salmeron A."/>
            <person name="Hommais F."/>
            <person name="Joulian C."/>
            <person name="Krin E."/>
            <person name="Lieutaud A."/>
            <person name="Lievremont D."/>
            <person name="Michel C."/>
            <person name="Muller D."/>
            <person name="Ortet P."/>
            <person name="Proux C."/>
            <person name="Siguier P."/>
            <person name="Roche D."/>
            <person name="Rouy Z."/>
            <person name="Salvignol G."/>
            <person name="Slyemi D."/>
            <person name="Talla E."/>
            <person name="Weiss S."/>
            <person name="Weissenbach J."/>
            <person name="Medigue C."/>
            <person name="Bertin P.N."/>
        </authorList>
    </citation>
    <scope>NUCLEOTIDE SEQUENCE</scope>
    <source>
        <strain>3As</strain>
    </source>
</reference>
<reference key="1">
    <citation type="submission" date="2009-07" db="EMBL/GenBank/DDBJ databases">
        <authorList>
            <person name="Genoscope - CEA"/>
        </authorList>
    </citation>
    <scope>NUCLEOTIDE SEQUENCE</scope>
    <source>
        <strain>3As</strain>
    </source>
</reference>
<protein>
    <submittedName>
        <fullName evidence="1">Uncharacterized protein</fullName>
    </submittedName>
</protein>
<accession>D6CVR5</accession>
<proteinExistence type="predicted"/>
<reference evidence="2" key="2">
    <citation type="journal article" date="2010" name="PLoS Genet.">
        <title>Structure, function, and evolution of the Thiomonas spp. genome.</title>
        <authorList>
            <person name="Arsene-Ploetze F."/>
            <person name="Koechler S."/>
            <person name="Marchal M."/>
            <person name="Coppee J.Y."/>
            <person name="Chandler M."/>
            <person name="Bonnefoy V."/>
            <person name="Brochier-Armanet C."/>
            <person name="Barakat M."/>
            <person name="Barbe V."/>
            <person name="Battaglia-Brunet F."/>
            <person name="Bruneel O."/>
            <person name="Bryan C.G."/>
            <person name="Cleiss-Arnold J."/>
            <person name="Cruveiller S."/>
            <person name="Erhardt M."/>
            <person name="Heinrich-Salmeron A."/>
            <person name="Hommais F."/>
            <person name="Joulian C."/>
            <person name="Krin E."/>
            <person name="Lieutaud A."/>
            <person name="Lievremont D."/>
            <person name="Michel C."/>
            <person name="Muller D."/>
            <person name="Ortet P."/>
            <person name="Proux C."/>
            <person name="Siguier P."/>
            <person name="Roche D."/>
            <person name="Rouy Z."/>
            <person name="Salvignol G."/>
            <person name="Slyemi D."/>
            <person name="Talla E."/>
            <person name="Weiss S."/>
            <person name="Weissenbach J."/>
            <person name="Medigue C."/>
            <person name="Bertin P.N."/>
        </authorList>
    </citation>
    <scope>NUCLEOTIDE SEQUENCE [LARGE SCALE GENOMIC DNA]</scope>
    <source>
        <strain evidence="2">DSM 22701 / CIP 110005 / 3As</strain>
    </source>
</reference>
<dbReference type="HOGENOM" id="CLU_3141733_0_0_4"/>
<geneLocation type="plasmid" evidence="1 2">
    <name>pTHI</name>
</geneLocation>
<name>D6CVR5_THIA3</name>
<keyword evidence="1" id="KW-0614">Plasmid</keyword>
<sequence length="49" mass="5463">MTFDMQSARVAHVIRHALHVIRHAMPAFLWIGALSRGQPRTSPPFSAVP</sequence>
<dbReference type="EMBL" id="FP475957">
    <property type="protein sequence ID" value="CAZ90404.1"/>
    <property type="molecule type" value="Genomic_DNA"/>
</dbReference>
<gene>
    <name evidence="1" type="ordered locus">THI_p0006</name>
</gene>
<evidence type="ECO:0000313" key="1">
    <source>
        <dbReference type="EMBL" id="CAZ90404.1"/>
    </source>
</evidence>
<dbReference type="KEGG" id="thi:THI_p0006"/>
<dbReference type="AlphaFoldDB" id="D6CVR5"/>
<evidence type="ECO:0000313" key="2">
    <source>
        <dbReference type="Proteomes" id="UP000002372"/>
    </source>
</evidence>
<dbReference type="Proteomes" id="UP000002372">
    <property type="component" value="Plasmid pTHI"/>
</dbReference>
<organism evidence="1 2">
    <name type="scientific">Thiomonas arsenitoxydans (strain DSM 22701 / CIP 110005 / 3As)</name>
    <dbReference type="NCBI Taxonomy" id="426114"/>
    <lineage>
        <taxon>Bacteria</taxon>
        <taxon>Pseudomonadati</taxon>
        <taxon>Pseudomonadota</taxon>
        <taxon>Betaproteobacteria</taxon>
        <taxon>Burkholderiales</taxon>
        <taxon>Thiomonas</taxon>
    </lineage>
</organism>